<dbReference type="EMBL" id="MT631574">
    <property type="protein sequence ID" value="QNO54306.1"/>
    <property type="molecule type" value="Genomic_DNA"/>
</dbReference>
<organism evidence="1">
    <name type="scientific">Candidatus Methanophaga sp. ANME-1 ERB7</name>
    <dbReference type="NCBI Taxonomy" id="2759913"/>
    <lineage>
        <taxon>Archaea</taxon>
        <taxon>Methanobacteriati</taxon>
        <taxon>Methanobacteriota</taxon>
        <taxon>Stenosarchaea group</taxon>
        <taxon>Methanomicrobia</taxon>
        <taxon>Candidatus Methanophagales</taxon>
        <taxon>Candidatus Methanophagaceae</taxon>
        <taxon>Candidatus Methanophaga</taxon>
    </lineage>
</organism>
<gene>
    <name evidence="1" type="ORF">FGBIHFOD_00046</name>
</gene>
<protein>
    <submittedName>
        <fullName evidence="1">Uncharacterized protein</fullName>
    </submittedName>
</protein>
<dbReference type="AlphaFoldDB" id="A0A7G9Z222"/>
<name>A0A7G9Z222_9EURY</name>
<accession>A0A7G9Z222</accession>
<evidence type="ECO:0000313" key="1">
    <source>
        <dbReference type="EMBL" id="QNO54306.1"/>
    </source>
</evidence>
<proteinExistence type="predicted"/>
<sequence>MGGIFIWVRHAGKVKDLVVDAMDQNEIILVNAPDHLSEEEISHLFKTSLLVTLKFTLSLFLPAPQEPQRQTRACI</sequence>
<reference evidence="1" key="1">
    <citation type="submission" date="2020-06" db="EMBL/GenBank/DDBJ databases">
        <title>Unique genomic features of the anaerobic methanotrophic archaea.</title>
        <authorList>
            <person name="Chadwick G.L."/>
            <person name="Skennerton C.T."/>
            <person name="Laso-Perez R."/>
            <person name="Leu A.O."/>
            <person name="Speth D.R."/>
            <person name="Yu H."/>
            <person name="Morgan-Lang C."/>
            <person name="Hatzenpichler R."/>
            <person name="Goudeau D."/>
            <person name="Malmstrom R."/>
            <person name="Brazelton W.J."/>
            <person name="Woyke T."/>
            <person name="Hallam S.J."/>
            <person name="Tyson G.W."/>
            <person name="Wegener G."/>
            <person name="Boetius A."/>
            <person name="Orphan V."/>
        </authorList>
    </citation>
    <scope>NUCLEOTIDE SEQUENCE</scope>
</reference>